<dbReference type="EMBL" id="CM056743">
    <property type="protein sequence ID" value="KAJ8673827.1"/>
    <property type="molecule type" value="Genomic_DNA"/>
</dbReference>
<name>A0ACC2NUB7_9HYME</name>
<accession>A0ACC2NUB7</accession>
<keyword evidence="2" id="KW-1185">Reference proteome</keyword>
<evidence type="ECO:0000313" key="2">
    <source>
        <dbReference type="Proteomes" id="UP001239111"/>
    </source>
</evidence>
<dbReference type="Proteomes" id="UP001239111">
    <property type="component" value="Chromosome 3"/>
</dbReference>
<comment type="caution">
    <text evidence="1">The sequence shown here is derived from an EMBL/GenBank/DDBJ whole genome shotgun (WGS) entry which is preliminary data.</text>
</comment>
<reference evidence="1" key="1">
    <citation type="submission" date="2023-04" db="EMBL/GenBank/DDBJ databases">
        <title>A chromosome-level genome assembly of the parasitoid wasp Eretmocerus hayati.</title>
        <authorList>
            <person name="Zhong Y."/>
            <person name="Liu S."/>
            <person name="Liu Y."/>
        </authorList>
    </citation>
    <scope>NUCLEOTIDE SEQUENCE</scope>
    <source>
        <strain evidence="1">ZJU_SS_LIU_2023</strain>
    </source>
</reference>
<evidence type="ECO:0000313" key="1">
    <source>
        <dbReference type="EMBL" id="KAJ8673827.1"/>
    </source>
</evidence>
<protein>
    <submittedName>
        <fullName evidence="1">Uncharacterized protein</fullName>
    </submittedName>
</protein>
<sequence length="743" mass="80927">MFLFSDSTSSDSPSSSTPGDQCSLDGCLIQDFTLLEDYVLDLNRALTNEDMLDEVNNTWCDPDVNLLPFGALASDWSRLLLLQQAQPTDSILRDNLLRLSRLLIVAYFQDSATTSESSIQSTNQGLGDESDERSTIRIPSVETESPAQQANNVTTLDSYSSGTDNNESIGSSKSIESTVSLLDYNQTVAPSIQGSTFEQILTTGENNSNSNEAVHDRSKENFMKSRKNIDSEDSEVAKFFESEDLERPGIEEMKQSRDSSEGDQLTASMEELLDIAKKQEENGTDSAEETTNLEGFDTINSNLTDTQSTKDSEEAETSSDLTDSSPNDGLSLLNEVNALEDAKPVVNDTSDSLEQLVVEAKNITENLESSTLENEIQSSSVLLDDLITSKTDDQTTKLDSIEEFFKNSGGDINDTLNLSDNSSEPDRFSGQLKNSTTTETSATVPELSSIQEFFNRAGEHFNETKNLGDDDSSASLEETSFPGIALEDVTNKTDDSEQNDDLEMSVSIEELIKQLDNSTAGRSDEDIANITKTIEKFFEESGGDIDNINLSTDEPHLEESSRLPDRSMELLLNSSSTLESTFPDSSSLNNVSLETMDTDISKNGGSTGDLADLPQLQVIFNESSGDAADSISDESLDMSNLEGLSGEKNPEAKLDSGSVDRLLTMGAGSMLKDGRGLHTHSRKLLESANPNNETELQANNEKNVWWPNAVAQRGVTSGESSSTGELDNIARTEEKDQEPLSLL</sequence>
<gene>
    <name evidence="1" type="ORF">QAD02_005089</name>
</gene>
<organism evidence="1 2">
    <name type="scientific">Eretmocerus hayati</name>
    <dbReference type="NCBI Taxonomy" id="131215"/>
    <lineage>
        <taxon>Eukaryota</taxon>
        <taxon>Metazoa</taxon>
        <taxon>Ecdysozoa</taxon>
        <taxon>Arthropoda</taxon>
        <taxon>Hexapoda</taxon>
        <taxon>Insecta</taxon>
        <taxon>Pterygota</taxon>
        <taxon>Neoptera</taxon>
        <taxon>Endopterygota</taxon>
        <taxon>Hymenoptera</taxon>
        <taxon>Apocrita</taxon>
        <taxon>Proctotrupomorpha</taxon>
        <taxon>Chalcidoidea</taxon>
        <taxon>Aphelinidae</taxon>
        <taxon>Aphelininae</taxon>
        <taxon>Eretmocerus</taxon>
    </lineage>
</organism>
<proteinExistence type="predicted"/>